<dbReference type="InterPro" id="IPR036412">
    <property type="entry name" value="HAD-like_sf"/>
</dbReference>
<proteinExistence type="predicted"/>
<dbReference type="GO" id="GO:0005829">
    <property type="term" value="C:cytosol"/>
    <property type="evidence" value="ECO:0007669"/>
    <property type="project" value="TreeGrafter"/>
</dbReference>
<dbReference type="PANTHER" id="PTHR43434">
    <property type="entry name" value="PHOSPHOGLYCOLATE PHOSPHATASE"/>
    <property type="match status" value="1"/>
</dbReference>
<dbReference type="CDD" id="cd01427">
    <property type="entry name" value="HAD_like"/>
    <property type="match status" value="1"/>
</dbReference>
<dbReference type="Gene3D" id="1.10.150.240">
    <property type="entry name" value="Putative phosphatase, domain 2"/>
    <property type="match status" value="1"/>
</dbReference>
<evidence type="ECO:0000313" key="2">
    <source>
        <dbReference type="Proteomes" id="UP000185511"/>
    </source>
</evidence>
<dbReference type="EC" id="3.1.3.18" evidence="1"/>
<dbReference type="AlphaFoldDB" id="A0AAC9PV08"/>
<evidence type="ECO:0000313" key="1">
    <source>
        <dbReference type="EMBL" id="APU17677.1"/>
    </source>
</evidence>
<dbReference type="SUPFAM" id="SSF56784">
    <property type="entry name" value="HAD-like"/>
    <property type="match status" value="1"/>
</dbReference>
<dbReference type="InterPro" id="IPR023198">
    <property type="entry name" value="PGP-like_dom2"/>
</dbReference>
<reference evidence="2" key="1">
    <citation type="submission" date="2016-06" db="EMBL/GenBank/DDBJ databases">
        <title>Complete genome sequence of Actinoalloteichus fjordicus DSM 46855 (=ADI127-17), type strain of the new species Actinoalloteichus fjordicus.</title>
        <authorList>
            <person name="Ruckert C."/>
            <person name="Nouioui I."/>
            <person name="Willmese J."/>
            <person name="van Wezel G."/>
            <person name="Klenk H.-P."/>
            <person name="Kalinowski J."/>
            <person name="Zotchev S.B."/>
        </authorList>
    </citation>
    <scope>NUCLEOTIDE SEQUENCE [LARGE SCALE GENOMIC DNA]</scope>
    <source>
        <strain evidence="2">ADI127-7</strain>
    </source>
</reference>
<dbReference type="InterPro" id="IPR023214">
    <property type="entry name" value="HAD_sf"/>
</dbReference>
<dbReference type="Proteomes" id="UP000185511">
    <property type="component" value="Chromosome"/>
</dbReference>
<dbReference type="EMBL" id="CP016076">
    <property type="protein sequence ID" value="APU17677.1"/>
    <property type="molecule type" value="Genomic_DNA"/>
</dbReference>
<protein>
    <submittedName>
        <fullName evidence="1">Phosphatase</fullName>
        <ecNumber evidence="1">3.1.3.18</ecNumber>
    </submittedName>
</protein>
<dbReference type="Gene3D" id="3.40.50.1000">
    <property type="entry name" value="HAD superfamily/HAD-like"/>
    <property type="match status" value="1"/>
</dbReference>
<dbReference type="GO" id="GO:0004713">
    <property type="term" value="F:protein tyrosine kinase activity"/>
    <property type="evidence" value="ECO:0007669"/>
    <property type="project" value="TreeGrafter"/>
</dbReference>
<dbReference type="InterPro" id="IPR050155">
    <property type="entry name" value="HAD-like_hydrolase_sf"/>
</dbReference>
<dbReference type="PANTHER" id="PTHR43434:SF20">
    <property type="entry name" value="5'-NUCLEOTIDASE"/>
    <property type="match status" value="1"/>
</dbReference>
<dbReference type="Pfam" id="PF12710">
    <property type="entry name" value="HAD"/>
    <property type="match status" value="1"/>
</dbReference>
<name>A0AAC9PV08_9PSEU</name>
<dbReference type="SFLD" id="SFLDS00003">
    <property type="entry name" value="Haloacid_Dehalogenase"/>
    <property type="match status" value="1"/>
</dbReference>
<organism evidence="1 2">
    <name type="scientific">Actinoalloteichus fjordicus</name>
    <dbReference type="NCBI Taxonomy" id="1612552"/>
    <lineage>
        <taxon>Bacteria</taxon>
        <taxon>Bacillati</taxon>
        <taxon>Actinomycetota</taxon>
        <taxon>Actinomycetes</taxon>
        <taxon>Pseudonocardiales</taxon>
        <taxon>Pseudonocardiaceae</taxon>
        <taxon>Actinoalloteichus</taxon>
    </lineage>
</organism>
<keyword evidence="1" id="KW-0378">Hydrolase</keyword>
<dbReference type="GO" id="GO:0008967">
    <property type="term" value="F:phosphoglycolate phosphatase activity"/>
    <property type="evidence" value="ECO:0007669"/>
    <property type="project" value="UniProtKB-EC"/>
</dbReference>
<sequence length="209" mass="21472">MGPVIGFDLDMTLIDPRLGIRRIMRFLSQATGIHVDGARLAENLGPPLEDALHAHGLSAQQVRTVVDRYRADYLEHVVPETVAMPGAAESLAAVRELGGRVVVVTGKHRPSAALHLAAFGWEVDHLAGGVFGVGKAAVLTEHGVGLYVGDHVADVLGARAAGARAVAVASGPCSAAELAAAGADVVLPDLSGLPALLREMTSPPAAPAR</sequence>
<gene>
    <name evidence="1" type="ORF">UA74_28380</name>
</gene>
<dbReference type="SFLD" id="SFLDG01129">
    <property type="entry name" value="C1.5:_HAD__Beta-PGM__Phosphata"/>
    <property type="match status" value="1"/>
</dbReference>
<accession>A0AAC9PV08</accession>
<dbReference type="KEGG" id="acad:UA74_28380"/>
<keyword evidence="2" id="KW-1185">Reference proteome</keyword>
<dbReference type="RefSeq" id="WP_075742947.1">
    <property type="nucleotide sequence ID" value="NZ_CP016076.1"/>
</dbReference>